<dbReference type="HAMAP" id="MF_01547">
    <property type="entry name" value="RNA_methyltr_E"/>
    <property type="match status" value="1"/>
</dbReference>
<dbReference type="GO" id="GO:0008650">
    <property type="term" value="F:rRNA (uridine-2'-O-)-methyltransferase activity"/>
    <property type="evidence" value="ECO:0007669"/>
    <property type="project" value="TreeGrafter"/>
</dbReference>
<organism evidence="13 14">
    <name type="scientific">Batrachochytrium dendrobatidis (strain JEL423)</name>
    <dbReference type="NCBI Taxonomy" id="403673"/>
    <lineage>
        <taxon>Eukaryota</taxon>
        <taxon>Fungi</taxon>
        <taxon>Fungi incertae sedis</taxon>
        <taxon>Chytridiomycota</taxon>
        <taxon>Chytridiomycota incertae sedis</taxon>
        <taxon>Chytridiomycetes</taxon>
        <taxon>Rhizophydiales</taxon>
        <taxon>Rhizophydiales incertae sedis</taxon>
        <taxon>Batrachochytrium</taxon>
    </lineage>
</organism>
<feature type="binding site" evidence="8">
    <location>
        <position position="92"/>
    </location>
    <ligand>
        <name>S-adenosyl-L-methionine</name>
        <dbReference type="ChEBI" id="CHEBI:59789"/>
    </ligand>
</feature>
<evidence type="ECO:0000259" key="11">
    <source>
        <dbReference type="Pfam" id="PF07780"/>
    </source>
</evidence>
<feature type="compositionally biased region" description="Acidic residues" evidence="9">
    <location>
        <begin position="456"/>
        <end position="466"/>
    </location>
</feature>
<dbReference type="GO" id="GO:0016435">
    <property type="term" value="F:rRNA (guanine) methyltransferase activity"/>
    <property type="evidence" value="ECO:0007669"/>
    <property type="project" value="TreeGrafter"/>
</dbReference>
<evidence type="ECO:0000313" key="14">
    <source>
        <dbReference type="Proteomes" id="UP000077115"/>
    </source>
</evidence>
<feature type="binding site" evidence="8">
    <location>
        <position position="117"/>
    </location>
    <ligand>
        <name>S-adenosyl-L-methionine</name>
        <dbReference type="ChEBI" id="CHEBI:59789"/>
    </ligand>
</feature>
<dbReference type="InterPro" id="IPR029063">
    <property type="entry name" value="SAM-dependent_MTases_sf"/>
</dbReference>
<feature type="active site" description="Proton acceptor" evidence="8">
    <location>
        <position position="157"/>
    </location>
</feature>
<keyword evidence="2 8" id="KW-0690">Ribosome biogenesis</keyword>
<evidence type="ECO:0000259" key="12">
    <source>
        <dbReference type="Pfam" id="PF11861"/>
    </source>
</evidence>
<evidence type="ECO:0000256" key="5">
    <source>
        <dbReference type="ARBA" id="ARBA00022679"/>
    </source>
</evidence>
<dbReference type="AlphaFoldDB" id="A0A177W7X2"/>
<dbReference type="HAMAP" id="MF_03163">
    <property type="entry name" value="RNA_methyltr_E_SPB1"/>
    <property type="match status" value="1"/>
</dbReference>
<dbReference type="PANTHER" id="PTHR10920:SF13">
    <property type="entry name" value="PRE-RRNA 2'-O-RIBOSE RNA METHYLTRANSFERASE FTSJ3"/>
    <property type="match status" value="1"/>
</dbReference>
<dbReference type="FunFam" id="3.40.50.150:FF:000004">
    <property type="entry name" value="AdoMet-dependent rRNA methyltransferase SPB1"/>
    <property type="match status" value="1"/>
</dbReference>
<keyword evidence="7 8" id="KW-0539">Nucleus</keyword>
<gene>
    <name evidence="13" type="ORF">BDEG_20047</name>
</gene>
<feature type="coiled-coil region" evidence="8">
    <location>
        <begin position="344"/>
        <end position="396"/>
    </location>
</feature>
<dbReference type="InterPro" id="IPR015507">
    <property type="entry name" value="rRNA-MeTfrase_E"/>
</dbReference>
<evidence type="ECO:0000256" key="9">
    <source>
        <dbReference type="SAM" id="MobiDB-lite"/>
    </source>
</evidence>
<accession>A0A177W7X2</accession>
<feature type="domain" description="DUF3381" evidence="12">
    <location>
        <begin position="248"/>
        <end position="405"/>
    </location>
</feature>
<keyword evidence="3 8" id="KW-0698">rRNA processing</keyword>
<evidence type="ECO:0000313" key="13">
    <source>
        <dbReference type="EMBL" id="OAJ35812.1"/>
    </source>
</evidence>
<dbReference type="InterPro" id="IPR012920">
    <property type="entry name" value="rRNA_MeTfrase_SPB1-like_C"/>
</dbReference>
<evidence type="ECO:0000256" key="4">
    <source>
        <dbReference type="ARBA" id="ARBA00022603"/>
    </source>
</evidence>
<reference evidence="13 14" key="2">
    <citation type="submission" date="2016-05" db="EMBL/GenBank/DDBJ databases">
        <title>Lineage-specific infection strategies underlie the spectrum of fungal disease in amphibians.</title>
        <authorList>
            <person name="Cuomo C.A."/>
            <person name="Farrer R.A."/>
            <person name="James T."/>
            <person name="Longcore J."/>
            <person name="Birren B."/>
        </authorList>
    </citation>
    <scope>NUCLEOTIDE SEQUENCE [LARGE SCALE GENOMIC DNA]</scope>
    <source>
        <strain evidence="13 14">JEL423</strain>
    </source>
</reference>
<keyword evidence="4 8" id="KW-0489">Methyltransferase</keyword>
<dbReference type="STRING" id="403673.A0A177W7X2"/>
<evidence type="ECO:0000259" key="10">
    <source>
        <dbReference type="Pfam" id="PF01728"/>
    </source>
</evidence>
<feature type="domain" description="Ribosomal RNA methyltransferase SPB1-like C-terminal" evidence="11">
    <location>
        <begin position="686"/>
        <end position="888"/>
    </location>
</feature>
<evidence type="ECO:0000256" key="7">
    <source>
        <dbReference type="ARBA" id="ARBA00023242"/>
    </source>
</evidence>
<dbReference type="VEuPathDB" id="FungiDB:BDEG_20047"/>
<feature type="binding site" evidence="8">
    <location>
        <position position="76"/>
    </location>
    <ligand>
        <name>S-adenosyl-L-methionine</name>
        <dbReference type="ChEBI" id="CHEBI:59789"/>
    </ligand>
</feature>
<dbReference type="GO" id="GO:0000466">
    <property type="term" value="P:maturation of 5.8S rRNA from tricistronic rRNA transcript (SSU-rRNA, 5.8S rRNA, LSU-rRNA)"/>
    <property type="evidence" value="ECO:0007669"/>
    <property type="project" value="TreeGrafter"/>
</dbReference>
<dbReference type="OrthoDB" id="1287559at2759"/>
<dbReference type="InterPro" id="IPR028589">
    <property type="entry name" value="SPB1-like"/>
</dbReference>
<evidence type="ECO:0000256" key="2">
    <source>
        <dbReference type="ARBA" id="ARBA00022517"/>
    </source>
</evidence>
<evidence type="ECO:0000256" key="3">
    <source>
        <dbReference type="ARBA" id="ARBA00022552"/>
    </source>
</evidence>
<feature type="region of interest" description="Disordered" evidence="9">
    <location>
        <begin position="531"/>
        <end position="674"/>
    </location>
</feature>
<protein>
    <submittedName>
        <fullName evidence="13">FtsJ-like methyltransferase</fullName>
    </submittedName>
</protein>
<dbReference type="Proteomes" id="UP000077115">
    <property type="component" value="Unassembled WGS sequence"/>
</dbReference>
<keyword evidence="5 8" id="KW-0808">Transferase</keyword>
<feature type="compositionally biased region" description="Basic residues" evidence="9">
    <location>
        <begin position="885"/>
        <end position="896"/>
    </location>
</feature>
<evidence type="ECO:0000256" key="1">
    <source>
        <dbReference type="ARBA" id="ARBA00004604"/>
    </source>
</evidence>
<dbReference type="PANTHER" id="PTHR10920">
    <property type="entry name" value="RIBOSOMAL RNA METHYLTRANSFERASE"/>
    <property type="match status" value="1"/>
</dbReference>
<dbReference type="GO" id="GO:0000463">
    <property type="term" value="P:maturation of LSU-rRNA from tricistronic rRNA transcript (SSU-rRNA, 5.8S rRNA, LSU-rRNA)"/>
    <property type="evidence" value="ECO:0007669"/>
    <property type="project" value="TreeGrafter"/>
</dbReference>
<evidence type="ECO:0000256" key="6">
    <source>
        <dbReference type="ARBA" id="ARBA00022691"/>
    </source>
</evidence>
<feature type="region of interest" description="Disordered" evidence="9">
    <location>
        <begin position="416"/>
        <end position="483"/>
    </location>
</feature>
<dbReference type="Gene3D" id="3.40.50.150">
    <property type="entry name" value="Vaccinia Virus protein VP39"/>
    <property type="match status" value="1"/>
</dbReference>
<dbReference type="InterPro" id="IPR002877">
    <property type="entry name" value="RNA_MeTrfase_FtsJ_dom"/>
</dbReference>
<feature type="compositionally biased region" description="Acidic residues" evidence="9">
    <location>
        <begin position="586"/>
        <end position="599"/>
    </location>
</feature>
<dbReference type="Pfam" id="PF01728">
    <property type="entry name" value="FtsJ"/>
    <property type="match status" value="1"/>
</dbReference>
<dbReference type="InterPro" id="IPR024576">
    <property type="entry name" value="rRNA_MeTfrase_Spb1_DUF3381"/>
</dbReference>
<proteinExistence type="inferred from homology"/>
<feature type="compositionally biased region" description="Acidic residues" evidence="9">
    <location>
        <begin position="552"/>
        <end position="564"/>
    </location>
</feature>
<feature type="region of interest" description="Disordered" evidence="9">
    <location>
        <begin position="836"/>
        <end position="896"/>
    </location>
</feature>
<keyword evidence="6 8" id="KW-0949">S-adenosyl-L-methionine</keyword>
<evidence type="ECO:0000256" key="8">
    <source>
        <dbReference type="HAMAP-Rule" id="MF_03163"/>
    </source>
</evidence>
<keyword evidence="8" id="KW-0175">Coiled coil</keyword>
<sequence length="896" mass="102535">MARDKKNAKGRLDKYYHMAKEQGFRARSAFKLIQLNKKYSFLEKAKVVVDLCAAPGGWLQVAQKYMPKPSLIIGLDLAPIKPISGVITHVEDITTSKCRQTIRSELKDWKVDVFLHDGAPNVGISWLQDAFGQSELTLSALKLATEFLMPNGTFVTKVFRSKDYNKLLWVFQQLFRKVEATKPASSRNVSAEIFVVCREYLSPKKIDPRLLDPKWVFKELDETKNVDEDDEKKIKERQGAVFNTLFNPEKRRRFRDGYDDEDYTLHTSNSVSSFIHSLDFLSIMARSHELTFDSKDEVSKSIFDSALTTDGIKEYLKDLKVLGKKEFKYLIKWRESIRTVLGLETRASIRAKKLEDAKEKAEADAAAQKIDDENIKEVLLKENEAQRAKNRRLKKKQRERKAKLLLKLQLGMSTPSDIGLEADSGLSTRPEMDIDEDTTSTSKKSANSSPDSASDFTDDSQGEQDSDIGSALDSDDERSRKVSRLEAQMDALYEEYKAKAIERNPTAKVKKLRESTKTEFEEWYGVEYEKKLESSSVAGVTQESDSEFSSLDSDDSDMDQEADEQPATSEKSSLRKRHSSTRNGDFENDEFNSESEEDSSVPMSKRARVFFDNPIFDMVNDKNDKPKNANAGKKAKSMFKDEMVLSTDEEDNENGESIQQKKANKKKKKQTKDEMLNAFNENESHQETNKDDFAVVPVDKDQDQEDVDDNFILDTAQKYSLAQRMLTKSGKRDLIDNAYNRYSFTDDPGLPLWFTEEEQHHNKPTMPVTKEAVDIIKQRMRALDARPIRKVAEAKFRKQMRTQRRIEKMSKKAEGLNNDEEMPEKSKLEAISKMMSKAKNTKEHTKPKLVVAKGVHRGAQGRPKGVKGRYKMVDGRMKKELNAMKRQKSKGKGRKK</sequence>
<feature type="compositionally biased region" description="Low complexity" evidence="9">
    <location>
        <begin position="439"/>
        <end position="455"/>
    </location>
</feature>
<reference evidence="13 14" key="1">
    <citation type="submission" date="2006-10" db="EMBL/GenBank/DDBJ databases">
        <title>The Genome Sequence of Batrachochytrium dendrobatidis JEL423.</title>
        <authorList>
            <consortium name="The Broad Institute Genome Sequencing Platform"/>
            <person name="Birren B."/>
            <person name="Lander E."/>
            <person name="Galagan J."/>
            <person name="Cuomo C."/>
            <person name="Devon K."/>
            <person name="Jaffe D."/>
            <person name="Butler J."/>
            <person name="Alvarez P."/>
            <person name="Gnerre S."/>
            <person name="Grabherr M."/>
            <person name="Kleber M."/>
            <person name="Mauceli E."/>
            <person name="Brockman W."/>
            <person name="Young S."/>
            <person name="LaButti K."/>
            <person name="Sykes S."/>
            <person name="DeCaprio D."/>
            <person name="Crawford M."/>
            <person name="Koehrsen M."/>
            <person name="Engels R."/>
            <person name="Montgomery P."/>
            <person name="Pearson M."/>
            <person name="Howarth C."/>
            <person name="Larson L."/>
            <person name="White J."/>
            <person name="O'Leary S."/>
            <person name="Kodira C."/>
            <person name="Zeng Q."/>
            <person name="Yandava C."/>
            <person name="Alvarado L."/>
            <person name="Longcore J."/>
            <person name="James T."/>
        </authorList>
    </citation>
    <scope>NUCLEOTIDE SEQUENCE [LARGE SCALE GENOMIC DNA]</scope>
    <source>
        <strain evidence="13 14">JEL423</strain>
    </source>
</reference>
<dbReference type="Pfam" id="PF07780">
    <property type="entry name" value="Spb1_C"/>
    <property type="match status" value="1"/>
</dbReference>
<name>A0A177W7X2_BATDL</name>
<dbReference type="eggNOG" id="KOG1098">
    <property type="taxonomic scope" value="Eukaryota"/>
</dbReference>
<dbReference type="EMBL" id="DS022300">
    <property type="protein sequence ID" value="OAJ35812.1"/>
    <property type="molecule type" value="Genomic_DNA"/>
</dbReference>
<feature type="binding site" evidence="8">
    <location>
        <position position="56"/>
    </location>
    <ligand>
        <name>S-adenosyl-L-methionine</name>
        <dbReference type="ChEBI" id="CHEBI:59789"/>
    </ligand>
</feature>
<dbReference type="Pfam" id="PF11861">
    <property type="entry name" value="DUF3381"/>
    <property type="match status" value="1"/>
</dbReference>
<feature type="binding site" evidence="8">
    <location>
        <position position="58"/>
    </location>
    <ligand>
        <name>S-adenosyl-L-methionine</name>
        <dbReference type="ChEBI" id="CHEBI:59789"/>
    </ligand>
</feature>
<feature type="compositionally biased region" description="Basic and acidic residues" evidence="9">
    <location>
        <begin position="871"/>
        <end position="883"/>
    </location>
</feature>
<feature type="domain" description="Ribosomal RNA methyltransferase FtsJ" evidence="10">
    <location>
        <begin position="24"/>
        <end position="200"/>
    </location>
</feature>
<dbReference type="GO" id="GO:0005730">
    <property type="term" value="C:nucleolus"/>
    <property type="evidence" value="ECO:0007669"/>
    <property type="project" value="UniProtKB-SubCell"/>
</dbReference>
<dbReference type="SUPFAM" id="SSF53335">
    <property type="entry name" value="S-adenosyl-L-methionine-dependent methyltransferases"/>
    <property type="match status" value="1"/>
</dbReference>
<comment type="similarity">
    <text evidence="8">Belongs to the class I-like SAM-binding methyltransferase superfamily. RNA methyltransferase RlmE family. SPB1 subfamily.</text>
</comment>
<comment type="subcellular location">
    <subcellularLocation>
        <location evidence="1 8">Nucleus</location>
        <location evidence="1 8">Nucleolus</location>
    </subcellularLocation>
</comment>
<dbReference type="GO" id="GO:0030687">
    <property type="term" value="C:preribosome, large subunit precursor"/>
    <property type="evidence" value="ECO:0007669"/>
    <property type="project" value="TreeGrafter"/>
</dbReference>
<dbReference type="InterPro" id="IPR050082">
    <property type="entry name" value="RNA_methyltr_RlmE"/>
</dbReference>